<accession>A0A166INP0</accession>
<proteinExistence type="predicted"/>
<reference evidence="1 2" key="1">
    <citation type="journal article" date="2016" name="Mol. Biol. Evol.">
        <title>Comparative Genomics of Early-Diverging Mushroom-Forming Fungi Provides Insights into the Origins of Lignocellulose Decay Capabilities.</title>
        <authorList>
            <person name="Nagy L.G."/>
            <person name="Riley R."/>
            <person name="Tritt A."/>
            <person name="Adam C."/>
            <person name="Daum C."/>
            <person name="Floudas D."/>
            <person name="Sun H."/>
            <person name="Yadav J.S."/>
            <person name="Pangilinan J."/>
            <person name="Larsson K.H."/>
            <person name="Matsuura K."/>
            <person name="Barry K."/>
            <person name="Labutti K."/>
            <person name="Kuo R."/>
            <person name="Ohm R.A."/>
            <person name="Bhattacharya S.S."/>
            <person name="Shirouzu T."/>
            <person name="Yoshinaga Y."/>
            <person name="Martin F.M."/>
            <person name="Grigoriev I.V."/>
            <person name="Hibbett D.S."/>
        </authorList>
    </citation>
    <scope>NUCLEOTIDE SEQUENCE [LARGE SCALE GENOMIC DNA]</scope>
    <source>
        <strain evidence="1 2">CBS 109695</strain>
    </source>
</reference>
<dbReference type="EMBL" id="KV417558">
    <property type="protein sequence ID" value="KZP20023.1"/>
    <property type="molecule type" value="Genomic_DNA"/>
</dbReference>
<sequence length="156" mass="16540">MQKPPRAPQPSASPFACLPVQLVHAIASHAACSSHSAAFHMSLVLRAVREWVEPVLYAAVIIGGDNTSDTRVRRGPYTFLQKDPAFLSAHVRSLTLTAAPGSPASEQKNTPFPLALPSPAHISRTLPNLSALHLPASALHAPSDSFLRSSDLTLAP</sequence>
<dbReference type="Proteomes" id="UP000076532">
    <property type="component" value="Unassembled WGS sequence"/>
</dbReference>
<evidence type="ECO:0000313" key="2">
    <source>
        <dbReference type="Proteomes" id="UP000076532"/>
    </source>
</evidence>
<evidence type="ECO:0000313" key="1">
    <source>
        <dbReference type="EMBL" id="KZP20023.1"/>
    </source>
</evidence>
<dbReference type="AlphaFoldDB" id="A0A166INP0"/>
<gene>
    <name evidence="1" type="ORF">FIBSPDRAFT_546391</name>
</gene>
<protein>
    <submittedName>
        <fullName evidence="1">Uncharacterized protein</fullName>
    </submittedName>
</protein>
<keyword evidence="2" id="KW-1185">Reference proteome</keyword>
<organism evidence="1 2">
    <name type="scientific">Athelia psychrophila</name>
    <dbReference type="NCBI Taxonomy" id="1759441"/>
    <lineage>
        <taxon>Eukaryota</taxon>
        <taxon>Fungi</taxon>
        <taxon>Dikarya</taxon>
        <taxon>Basidiomycota</taxon>
        <taxon>Agaricomycotina</taxon>
        <taxon>Agaricomycetes</taxon>
        <taxon>Agaricomycetidae</taxon>
        <taxon>Atheliales</taxon>
        <taxon>Atheliaceae</taxon>
        <taxon>Athelia</taxon>
    </lineage>
</organism>
<name>A0A166INP0_9AGAM</name>
<dbReference type="OrthoDB" id="3145912at2759"/>